<evidence type="ECO:0000259" key="1">
    <source>
        <dbReference type="Pfam" id="PF00717"/>
    </source>
</evidence>
<dbReference type="EMBL" id="JAKKSL010000002">
    <property type="protein sequence ID" value="MCI2284210.1"/>
    <property type="molecule type" value="Genomic_DNA"/>
</dbReference>
<dbReference type="Gene3D" id="2.10.109.10">
    <property type="entry name" value="Umud Fragment, subunit A"/>
    <property type="match status" value="1"/>
</dbReference>
<evidence type="ECO:0000313" key="3">
    <source>
        <dbReference type="Proteomes" id="UP001139646"/>
    </source>
</evidence>
<proteinExistence type="predicted"/>
<dbReference type="Pfam" id="PF00717">
    <property type="entry name" value="Peptidase_S24"/>
    <property type="match status" value="1"/>
</dbReference>
<reference evidence="2" key="1">
    <citation type="submission" date="2022-01" db="EMBL/GenBank/DDBJ databases">
        <title>Colwellia maritima, isolated from seawater.</title>
        <authorList>
            <person name="Kristyanto S."/>
            <person name="Jung J."/>
            <person name="Jeon C.O."/>
        </authorList>
    </citation>
    <scope>NUCLEOTIDE SEQUENCE</scope>
    <source>
        <strain evidence="2">MSW7</strain>
    </source>
</reference>
<gene>
    <name evidence="2" type="ORF">L3081_13490</name>
</gene>
<comment type="caution">
    <text evidence="2">The sequence shown here is derived from an EMBL/GenBank/DDBJ whole genome shotgun (WGS) entry which is preliminary data.</text>
</comment>
<dbReference type="InterPro" id="IPR015927">
    <property type="entry name" value="Peptidase_S24_S26A/B/C"/>
</dbReference>
<accession>A0ABS9X1U4</accession>
<dbReference type="SUPFAM" id="SSF51306">
    <property type="entry name" value="LexA/Signal peptidase"/>
    <property type="match status" value="1"/>
</dbReference>
<dbReference type="RefSeq" id="WP_242286661.1">
    <property type="nucleotide sequence ID" value="NZ_JAKKSL010000002.1"/>
</dbReference>
<feature type="domain" description="Peptidase S24/S26A/S26B/S26C" evidence="1">
    <location>
        <begin position="283"/>
        <end position="402"/>
    </location>
</feature>
<dbReference type="Proteomes" id="UP001139646">
    <property type="component" value="Unassembled WGS sequence"/>
</dbReference>
<dbReference type="InterPro" id="IPR036286">
    <property type="entry name" value="LexA/Signal_pep-like_sf"/>
</dbReference>
<keyword evidence="3" id="KW-1185">Reference proteome</keyword>
<organism evidence="2 3">
    <name type="scientific">Colwellia maritima</name>
    <dbReference type="NCBI Taxonomy" id="2912588"/>
    <lineage>
        <taxon>Bacteria</taxon>
        <taxon>Pseudomonadati</taxon>
        <taxon>Pseudomonadota</taxon>
        <taxon>Gammaproteobacteria</taxon>
        <taxon>Alteromonadales</taxon>
        <taxon>Colwelliaceae</taxon>
        <taxon>Colwellia</taxon>
    </lineage>
</organism>
<name>A0ABS9X1U4_9GAMM</name>
<protein>
    <submittedName>
        <fullName evidence="2">S24 family peptidase</fullName>
    </submittedName>
</protein>
<sequence>MDGLWETERRLEPINIFNFEQEFGHLMNEEQLARELFVSTSTIKSWLKKQEISAYRTLPFGNKTLNYFSEEQLLIIKKEKNIKDRTEKTRKLDFYEFLDKKDYTFSYKIIFLLAMVNHCNNRGELNIDNLVKKYQQFYQDLLTKFGRAEKQGNPLNKTSNLSNINYLKKSIRENPFEKFERKRFFYQCKDLNIISFDSVLWENLESAELTKITEQMIKDGINYFNKIDIELSREDFNVLLNHTAKGNIAKFVRPVESVPKDNVAVIEDETISGLYLPFYQNLKIACGHFKTNQHDEVEMHFIADTAHSFGKLNPDIHFVATASGNSMNGGKAPIEDGDLLLLEWITPNNAGSISGLTMAIETQDETGDDQYLLRVVKKQANGSYSLIANNPDYPSMLANDQMTTFARLKAVLKDI</sequence>
<evidence type="ECO:0000313" key="2">
    <source>
        <dbReference type="EMBL" id="MCI2284210.1"/>
    </source>
</evidence>